<dbReference type="CDD" id="cd00093">
    <property type="entry name" value="HTH_XRE"/>
    <property type="match status" value="1"/>
</dbReference>
<dbReference type="InterPro" id="IPR013096">
    <property type="entry name" value="Cupin_2"/>
</dbReference>
<dbReference type="CDD" id="cd02209">
    <property type="entry name" value="cupin_XRE_C"/>
    <property type="match status" value="1"/>
</dbReference>
<dbReference type="SMART" id="SM00530">
    <property type="entry name" value="HTH_XRE"/>
    <property type="match status" value="1"/>
</dbReference>
<dbReference type="Proteomes" id="UP001595547">
    <property type="component" value="Unassembled WGS sequence"/>
</dbReference>
<reference evidence="4" key="1">
    <citation type="journal article" date="2019" name="Int. J. Syst. Evol. Microbiol.">
        <title>The Global Catalogue of Microorganisms (GCM) 10K type strain sequencing project: providing services to taxonomists for standard genome sequencing and annotation.</title>
        <authorList>
            <consortium name="The Broad Institute Genomics Platform"/>
            <consortium name="The Broad Institute Genome Sequencing Center for Infectious Disease"/>
            <person name="Wu L."/>
            <person name="Ma J."/>
        </authorList>
    </citation>
    <scope>NUCLEOTIDE SEQUENCE [LARGE SCALE GENOMIC DNA]</scope>
    <source>
        <strain evidence="4">KCTC 52039</strain>
    </source>
</reference>
<dbReference type="Pfam" id="PF07883">
    <property type="entry name" value="Cupin_2"/>
    <property type="match status" value="1"/>
</dbReference>
<comment type="caution">
    <text evidence="3">The sequence shown here is derived from an EMBL/GenBank/DDBJ whole genome shotgun (WGS) entry which is preliminary data.</text>
</comment>
<gene>
    <name evidence="3" type="ORF">ACFOGH_19375</name>
</gene>
<proteinExistence type="predicted"/>
<dbReference type="SUPFAM" id="SSF51182">
    <property type="entry name" value="RmlC-like cupins"/>
    <property type="match status" value="1"/>
</dbReference>
<dbReference type="Pfam" id="PF01381">
    <property type="entry name" value="HTH_3"/>
    <property type="match status" value="1"/>
</dbReference>
<dbReference type="PROSITE" id="PS50943">
    <property type="entry name" value="HTH_CROC1"/>
    <property type="match status" value="1"/>
</dbReference>
<evidence type="ECO:0000313" key="3">
    <source>
        <dbReference type="EMBL" id="MFC3183170.1"/>
    </source>
</evidence>
<dbReference type="EMBL" id="JBHRTO010000002">
    <property type="protein sequence ID" value="MFC3183170.1"/>
    <property type="molecule type" value="Genomic_DNA"/>
</dbReference>
<name>A0ABV7J367_9RHOB</name>
<evidence type="ECO:0000256" key="1">
    <source>
        <dbReference type="ARBA" id="ARBA00023125"/>
    </source>
</evidence>
<evidence type="ECO:0000313" key="4">
    <source>
        <dbReference type="Proteomes" id="UP001595547"/>
    </source>
</evidence>
<organism evidence="3 4">
    <name type="scientific">Cypionkella sinensis</name>
    <dbReference type="NCBI Taxonomy" id="1756043"/>
    <lineage>
        <taxon>Bacteria</taxon>
        <taxon>Pseudomonadati</taxon>
        <taxon>Pseudomonadota</taxon>
        <taxon>Alphaproteobacteria</taxon>
        <taxon>Rhodobacterales</taxon>
        <taxon>Paracoccaceae</taxon>
        <taxon>Cypionkella</taxon>
    </lineage>
</organism>
<dbReference type="InterPro" id="IPR010982">
    <property type="entry name" value="Lambda_DNA-bd_dom_sf"/>
</dbReference>
<keyword evidence="1" id="KW-0238">DNA-binding</keyword>
<dbReference type="PANTHER" id="PTHR46797:SF1">
    <property type="entry name" value="METHYLPHOSPHONATE SYNTHASE"/>
    <property type="match status" value="1"/>
</dbReference>
<protein>
    <submittedName>
        <fullName evidence="3">Helix-turn-helix domain-containing protein</fullName>
    </submittedName>
</protein>
<keyword evidence="4" id="KW-1185">Reference proteome</keyword>
<dbReference type="Gene3D" id="1.10.260.40">
    <property type="entry name" value="lambda repressor-like DNA-binding domains"/>
    <property type="match status" value="1"/>
</dbReference>
<feature type="domain" description="HTH cro/C1-type" evidence="2">
    <location>
        <begin position="24"/>
        <end position="78"/>
    </location>
</feature>
<accession>A0ABV7J367</accession>
<dbReference type="InterPro" id="IPR050807">
    <property type="entry name" value="TransReg_Diox_bact_type"/>
</dbReference>
<dbReference type="InterPro" id="IPR001387">
    <property type="entry name" value="Cro/C1-type_HTH"/>
</dbReference>
<sequence>MTRSVPTLPVPDDADPTRLVAERLQRLRKANGISLRKLAEATGTSASFLSQLERGLSGASTSTLIRIANCFGTSISELFSGVETGQNPVLRRAQRPALPVMNGQRKMLLSRRPLTHFETYIAEFEVGGSSGDELYTHGDSHEMILVMRGQVRLDLGTDSHDLDEGDSVEYATSVPHRVVNIGNGPAEVLFMISPPTSTARYLDDFRQKGD</sequence>
<dbReference type="Gene3D" id="2.60.120.10">
    <property type="entry name" value="Jelly Rolls"/>
    <property type="match status" value="1"/>
</dbReference>
<dbReference type="RefSeq" id="WP_380074822.1">
    <property type="nucleotide sequence ID" value="NZ_JBHRTO010000002.1"/>
</dbReference>
<dbReference type="InterPro" id="IPR011051">
    <property type="entry name" value="RmlC_Cupin_sf"/>
</dbReference>
<dbReference type="SUPFAM" id="SSF47413">
    <property type="entry name" value="lambda repressor-like DNA-binding domains"/>
    <property type="match status" value="1"/>
</dbReference>
<dbReference type="PANTHER" id="PTHR46797">
    <property type="entry name" value="HTH-TYPE TRANSCRIPTIONAL REGULATOR"/>
    <property type="match status" value="1"/>
</dbReference>
<evidence type="ECO:0000259" key="2">
    <source>
        <dbReference type="PROSITE" id="PS50943"/>
    </source>
</evidence>
<dbReference type="InterPro" id="IPR014710">
    <property type="entry name" value="RmlC-like_jellyroll"/>
</dbReference>